<dbReference type="Pfam" id="PF05135">
    <property type="entry name" value="Phage_connect_1"/>
    <property type="match status" value="1"/>
</dbReference>
<dbReference type="AlphaFoldDB" id="A0A1L8MKE5"/>
<keyword evidence="2" id="KW-1185">Reference proteome</keyword>
<comment type="caution">
    <text evidence="1">The sequence shown here is derived from an EMBL/GenBank/DDBJ whole genome shotgun (WGS) entry which is preliminary data.</text>
</comment>
<evidence type="ECO:0000313" key="1">
    <source>
        <dbReference type="EMBL" id="OJF71247.1"/>
    </source>
</evidence>
<dbReference type="RefSeq" id="WP_071794310.1">
    <property type="nucleotide sequence ID" value="NZ_LZDD01000003.1"/>
</dbReference>
<organism evidence="1 2">
    <name type="scientific">Streptococcus bovimastitidis</name>
    <dbReference type="NCBI Taxonomy" id="1856638"/>
    <lineage>
        <taxon>Bacteria</taxon>
        <taxon>Bacillati</taxon>
        <taxon>Bacillota</taxon>
        <taxon>Bacilli</taxon>
        <taxon>Lactobacillales</taxon>
        <taxon>Streptococcaceae</taxon>
        <taxon>Streptococcus</taxon>
    </lineage>
</organism>
<dbReference type="STRING" id="1856638.A9Q68_08595"/>
<protein>
    <submittedName>
        <fullName evidence="1">Uncharacterized protein</fullName>
    </submittedName>
</protein>
<sequence>MAIIDRVITRMPDVENPDFALLQELILSATDRINLRVNDTVLNIKLETIVVEVTVKMYRRLFYEGITSEKADTITTNFVDNILAEYEVDLMNYLADKIKTESLADKVVRFL</sequence>
<gene>
    <name evidence="1" type="ORF">A9Q68_08595</name>
</gene>
<proteinExistence type="predicted"/>
<evidence type="ECO:0000313" key="2">
    <source>
        <dbReference type="Proteomes" id="UP000182015"/>
    </source>
</evidence>
<reference evidence="2" key="1">
    <citation type="submission" date="2016-06" db="EMBL/GenBank/DDBJ databases">
        <authorList>
            <person name="de Vries S.P.W."/>
            <person name="Hadjirin N.F."/>
            <person name="Lay E.M."/>
            <person name="Zadoks R.N."/>
            <person name="Peacock S.J."/>
            <person name="Parkhill J."/>
            <person name="Grant A.J."/>
            <person name="Mcdougall S."/>
            <person name="Holmes M.A."/>
        </authorList>
    </citation>
    <scope>NUCLEOTIDE SEQUENCE [LARGE SCALE GENOMIC DNA]</scope>
    <source>
        <strain evidence="2">NZ1587</strain>
    </source>
</reference>
<accession>A0A1L8MKE5</accession>
<dbReference type="InterPro" id="IPR021146">
    <property type="entry name" value="Phage_gp6-like_head-tail"/>
</dbReference>
<dbReference type="OrthoDB" id="3194802at2"/>
<dbReference type="Proteomes" id="UP000182015">
    <property type="component" value="Unassembled WGS sequence"/>
</dbReference>
<name>A0A1L8MKE5_9STRE</name>
<dbReference type="EMBL" id="LZDD01000003">
    <property type="protein sequence ID" value="OJF71247.1"/>
    <property type="molecule type" value="Genomic_DNA"/>
</dbReference>